<organism evidence="1 2">
    <name type="scientific">Arctium lappa</name>
    <name type="common">Greater burdock</name>
    <name type="synonym">Lappa major</name>
    <dbReference type="NCBI Taxonomy" id="4217"/>
    <lineage>
        <taxon>Eukaryota</taxon>
        <taxon>Viridiplantae</taxon>
        <taxon>Streptophyta</taxon>
        <taxon>Embryophyta</taxon>
        <taxon>Tracheophyta</taxon>
        <taxon>Spermatophyta</taxon>
        <taxon>Magnoliopsida</taxon>
        <taxon>eudicotyledons</taxon>
        <taxon>Gunneridae</taxon>
        <taxon>Pentapetalae</taxon>
        <taxon>asterids</taxon>
        <taxon>campanulids</taxon>
        <taxon>Asterales</taxon>
        <taxon>Asteraceae</taxon>
        <taxon>Carduoideae</taxon>
        <taxon>Cardueae</taxon>
        <taxon>Arctiinae</taxon>
        <taxon>Arctium</taxon>
    </lineage>
</organism>
<reference evidence="2" key="1">
    <citation type="journal article" date="2022" name="Mol. Ecol. Resour.">
        <title>The genomes of chicory, endive, great burdock and yacon provide insights into Asteraceae palaeo-polyploidization history and plant inulin production.</title>
        <authorList>
            <person name="Fan W."/>
            <person name="Wang S."/>
            <person name="Wang H."/>
            <person name="Wang A."/>
            <person name="Jiang F."/>
            <person name="Liu H."/>
            <person name="Zhao H."/>
            <person name="Xu D."/>
            <person name="Zhang Y."/>
        </authorList>
    </citation>
    <scope>NUCLEOTIDE SEQUENCE [LARGE SCALE GENOMIC DNA]</scope>
    <source>
        <strain evidence="2">cv. Niubang</strain>
    </source>
</reference>
<accession>A0ACB9C5B0</accession>
<proteinExistence type="predicted"/>
<dbReference type="EMBL" id="CM042051">
    <property type="protein sequence ID" value="KAI3729418.1"/>
    <property type="molecule type" value="Genomic_DNA"/>
</dbReference>
<keyword evidence="2" id="KW-1185">Reference proteome</keyword>
<reference evidence="1 2" key="2">
    <citation type="journal article" date="2022" name="Mol. Ecol. Resour.">
        <title>The genomes of chicory, endive, great burdock and yacon provide insights into Asteraceae paleo-polyploidization history and plant inulin production.</title>
        <authorList>
            <person name="Fan W."/>
            <person name="Wang S."/>
            <person name="Wang H."/>
            <person name="Wang A."/>
            <person name="Jiang F."/>
            <person name="Liu H."/>
            <person name="Zhao H."/>
            <person name="Xu D."/>
            <person name="Zhang Y."/>
        </authorList>
    </citation>
    <scope>NUCLEOTIDE SEQUENCE [LARGE SCALE GENOMIC DNA]</scope>
    <source>
        <strain evidence="2">cv. Niubang</strain>
    </source>
</reference>
<name>A0ACB9C5B0_ARCLA</name>
<protein>
    <submittedName>
        <fullName evidence="1">Uncharacterized protein</fullName>
    </submittedName>
</protein>
<sequence>MASMASKYNQEENNCSPEKVKAHSFYARWRWRSFSILWRHYLVVFGGMRSGELVVFGGASPSSNRFLDLITGILPRTSLLTIDFQIWYYIPKDGHCTSLMRKENVMILGELREWLSCQGSL</sequence>
<gene>
    <name evidence="1" type="ORF">L6452_18076</name>
</gene>
<evidence type="ECO:0000313" key="1">
    <source>
        <dbReference type="EMBL" id="KAI3729418.1"/>
    </source>
</evidence>
<dbReference type="Proteomes" id="UP001055879">
    <property type="component" value="Linkage Group LG05"/>
</dbReference>
<evidence type="ECO:0000313" key="2">
    <source>
        <dbReference type="Proteomes" id="UP001055879"/>
    </source>
</evidence>
<comment type="caution">
    <text evidence="1">The sequence shown here is derived from an EMBL/GenBank/DDBJ whole genome shotgun (WGS) entry which is preliminary data.</text>
</comment>